<dbReference type="EMBL" id="OZ020099">
    <property type="protein sequence ID" value="CAK9271897.1"/>
    <property type="molecule type" value="Genomic_DNA"/>
</dbReference>
<name>A0ABP0WYL1_9BRYO</name>
<proteinExistence type="predicted"/>
<accession>A0ABP0WYL1</accession>
<dbReference type="Proteomes" id="UP001497444">
    <property type="component" value="Chromosome 4"/>
</dbReference>
<reference evidence="1" key="1">
    <citation type="submission" date="2024-02" db="EMBL/GenBank/DDBJ databases">
        <authorList>
            <consortium name="ELIXIR-Norway"/>
            <consortium name="Elixir Norway"/>
        </authorList>
    </citation>
    <scope>NUCLEOTIDE SEQUENCE</scope>
</reference>
<protein>
    <submittedName>
        <fullName evidence="1">Uncharacterized protein</fullName>
    </submittedName>
</protein>
<organism evidence="1 2">
    <name type="scientific">Sphagnum jensenii</name>
    <dbReference type="NCBI Taxonomy" id="128206"/>
    <lineage>
        <taxon>Eukaryota</taxon>
        <taxon>Viridiplantae</taxon>
        <taxon>Streptophyta</taxon>
        <taxon>Embryophyta</taxon>
        <taxon>Bryophyta</taxon>
        <taxon>Sphagnophytina</taxon>
        <taxon>Sphagnopsida</taxon>
        <taxon>Sphagnales</taxon>
        <taxon>Sphagnaceae</taxon>
        <taxon>Sphagnum</taxon>
    </lineage>
</organism>
<evidence type="ECO:0000313" key="1">
    <source>
        <dbReference type="EMBL" id="CAK9271897.1"/>
    </source>
</evidence>
<gene>
    <name evidence="1" type="ORF">CSSPJE1EN1_LOCUS17375</name>
</gene>
<evidence type="ECO:0000313" key="2">
    <source>
        <dbReference type="Proteomes" id="UP001497444"/>
    </source>
</evidence>
<sequence>MDPYGDHAVTCKHGLHTIRRHDRMPYVQNIIANEAGLKSRLQKTGLIVGRKDHPADILFPMFCAGQDACLDSVITHPLQPTFIDCAAGKSLVAAKAVAAAKKHFDDDEKCHRNGLRLIAMAWETFGGSAPETRIMIRKIAIRHADKHNQPRGQTIY</sequence>
<keyword evidence="2" id="KW-1185">Reference proteome</keyword>